<feature type="compositionally biased region" description="Basic and acidic residues" evidence="4">
    <location>
        <begin position="60"/>
        <end position="82"/>
    </location>
</feature>
<evidence type="ECO:0000256" key="1">
    <source>
        <dbReference type="ARBA" id="ARBA00009106"/>
    </source>
</evidence>
<dbReference type="GO" id="GO:0005840">
    <property type="term" value="C:ribosome"/>
    <property type="evidence" value="ECO:0007669"/>
    <property type="project" value="UniProtKB-KW"/>
</dbReference>
<dbReference type="EMBL" id="DP000238">
    <property type="protein sequence ID" value="ABK76897.1"/>
    <property type="molecule type" value="Genomic_DNA"/>
</dbReference>
<dbReference type="EnsemblBacteria" id="ABK76897">
    <property type="protein sequence ID" value="ABK76897"/>
    <property type="gene ID" value="CENSYa_0255"/>
</dbReference>
<feature type="region of interest" description="Disordered" evidence="4">
    <location>
        <begin position="43"/>
        <end position="90"/>
    </location>
</feature>
<dbReference type="KEGG" id="csy:CENSYa_0255"/>
<name>A0RU80_CENSY</name>
<dbReference type="AlphaFoldDB" id="A0RU80"/>
<proteinExistence type="inferred from homology"/>
<evidence type="ECO:0008006" key="7">
    <source>
        <dbReference type="Google" id="ProtNLM"/>
    </source>
</evidence>
<organism evidence="5 6">
    <name type="scientific">Cenarchaeum symbiosum (strain A)</name>
    <dbReference type="NCBI Taxonomy" id="414004"/>
    <lineage>
        <taxon>Archaea</taxon>
        <taxon>Nitrososphaerota</taxon>
        <taxon>Candidatus Cenarchaeales</taxon>
        <taxon>Candidatus Cenarchaeaceae</taxon>
        <taxon>Candidatus Cenarchaeum</taxon>
    </lineage>
</organism>
<dbReference type="GO" id="GO:1990904">
    <property type="term" value="C:ribonucleoprotein complex"/>
    <property type="evidence" value="ECO:0007669"/>
    <property type="project" value="UniProtKB-KW"/>
</dbReference>
<accession>A0RU80</accession>
<reference evidence="5 6" key="1">
    <citation type="journal article" date="2006" name="Proc. Natl. Acad. Sci. U.S.A.">
        <title>Genomic analysis of the uncultivated marine crenarchaeote Cenarchaeum symbiosum.</title>
        <authorList>
            <person name="Hallam S.J."/>
            <person name="Konstantinidis K.T."/>
            <person name="Putnam N."/>
            <person name="Schleper C."/>
            <person name="Watanabe Y."/>
            <person name="Sugahara J."/>
            <person name="Preston C."/>
            <person name="de la Torre J."/>
            <person name="Richardson P.M."/>
            <person name="DeLong E.F."/>
        </authorList>
    </citation>
    <scope>NUCLEOTIDE SEQUENCE [LARGE SCALE GENOMIC DNA]</scope>
    <source>
        <strain evidence="6">A</strain>
    </source>
</reference>
<gene>
    <name evidence="5" type="ordered locus">CENSYa_0255</name>
</gene>
<evidence type="ECO:0000313" key="6">
    <source>
        <dbReference type="Proteomes" id="UP000000758"/>
    </source>
</evidence>
<comment type="similarity">
    <text evidence="1">Belongs to the eukaryotic ribosomal protein eS25 family.</text>
</comment>
<keyword evidence="3" id="KW-0687">Ribonucleoprotein</keyword>
<protein>
    <recommendedName>
        <fullName evidence="7">30S ribosomal protein S25e</fullName>
    </recommendedName>
</protein>
<dbReference type="Gene3D" id="3.30.63.20">
    <property type="match status" value="1"/>
</dbReference>
<dbReference type="HOGENOM" id="CLU_143930_0_0_2"/>
<keyword evidence="2" id="KW-0689">Ribosomal protein</keyword>
<evidence type="ECO:0000256" key="3">
    <source>
        <dbReference type="ARBA" id="ARBA00023274"/>
    </source>
</evidence>
<dbReference type="InterPro" id="IPR004977">
    <property type="entry name" value="Ribosomal_eS25"/>
</dbReference>
<evidence type="ECO:0000313" key="5">
    <source>
        <dbReference type="EMBL" id="ABK76897.1"/>
    </source>
</evidence>
<dbReference type="Proteomes" id="UP000000758">
    <property type="component" value="Chromosome"/>
</dbReference>
<keyword evidence="6" id="KW-1185">Reference proteome</keyword>
<evidence type="ECO:0000256" key="4">
    <source>
        <dbReference type="SAM" id="MobiDB-lite"/>
    </source>
</evidence>
<evidence type="ECO:0000256" key="2">
    <source>
        <dbReference type="ARBA" id="ARBA00022980"/>
    </source>
</evidence>
<dbReference type="Pfam" id="PF03297">
    <property type="entry name" value="Ribosomal_S25"/>
    <property type="match status" value="1"/>
</dbReference>
<dbReference type="STRING" id="414004.CENSYa_0255"/>
<sequence length="153" mass="16248">MQVNRALFYLCMRAGTAGKVPVSTAALYSPVYPGLNPASFVYKGTEPTHPMGGSKNKSPAQREKAQGRSPDPKKGKKGDKGDGSVPKAAIRVTLTDEQASKILKESKVITIQHLGTSAGVKASASKAYLRDAERRGLVKAVGGRRGHILYQLA</sequence>